<dbReference type="Pfam" id="PF02518">
    <property type="entry name" value="HATPase_c"/>
    <property type="match status" value="1"/>
</dbReference>
<dbReference type="InterPro" id="IPR050482">
    <property type="entry name" value="Sensor_HK_TwoCompSys"/>
</dbReference>
<evidence type="ECO:0000256" key="9">
    <source>
        <dbReference type="ARBA" id="ARBA00022840"/>
    </source>
</evidence>
<dbReference type="InterPro" id="IPR003594">
    <property type="entry name" value="HATPase_dom"/>
</dbReference>
<dbReference type="EMBL" id="PDOE01000010">
    <property type="protein sequence ID" value="RKL65931.1"/>
    <property type="molecule type" value="Genomic_DNA"/>
</dbReference>
<evidence type="ECO:0000313" key="17">
    <source>
        <dbReference type="Proteomes" id="UP000281498"/>
    </source>
</evidence>
<evidence type="ECO:0000256" key="12">
    <source>
        <dbReference type="ARBA" id="ARBA00023136"/>
    </source>
</evidence>
<evidence type="ECO:0000256" key="5">
    <source>
        <dbReference type="ARBA" id="ARBA00022679"/>
    </source>
</evidence>
<dbReference type="GO" id="GO:0005886">
    <property type="term" value="C:plasma membrane"/>
    <property type="evidence" value="ECO:0007669"/>
    <property type="project" value="UniProtKB-SubCell"/>
</dbReference>
<dbReference type="RefSeq" id="WP_110934993.1">
    <property type="nucleotide sequence ID" value="NZ_KZ614146.1"/>
</dbReference>
<name>A0A3A9K6J1_9BACI</name>
<evidence type="ECO:0000256" key="13">
    <source>
        <dbReference type="PIRNR" id="PIRNR037431"/>
    </source>
</evidence>
<accession>A0A3A9K6J1</accession>
<dbReference type="InterPro" id="IPR011712">
    <property type="entry name" value="Sig_transdc_His_kin_sub3_dim/P"/>
</dbReference>
<comment type="catalytic activity">
    <reaction evidence="1 13">
        <text>ATP + protein L-histidine = ADP + protein N-phospho-L-histidine.</text>
        <dbReference type="EC" id="2.7.13.3"/>
    </reaction>
</comment>
<evidence type="ECO:0000256" key="14">
    <source>
        <dbReference type="SAM" id="Phobius"/>
    </source>
</evidence>
<keyword evidence="10 14" id="KW-1133">Transmembrane helix</keyword>
<dbReference type="GO" id="GO:0005524">
    <property type="term" value="F:ATP binding"/>
    <property type="evidence" value="ECO:0007669"/>
    <property type="project" value="UniProtKB-UniRule"/>
</dbReference>
<keyword evidence="8 13" id="KW-0418">Kinase</keyword>
<evidence type="ECO:0000313" key="16">
    <source>
        <dbReference type="EMBL" id="RKL65931.1"/>
    </source>
</evidence>
<gene>
    <name evidence="16" type="ORF">CR203_17820</name>
</gene>
<dbReference type="Gene3D" id="3.30.565.10">
    <property type="entry name" value="Histidine kinase-like ATPase, C-terminal domain"/>
    <property type="match status" value="1"/>
</dbReference>
<dbReference type="AlphaFoldDB" id="A0A3A9K6J1"/>
<keyword evidence="17" id="KW-1185">Reference proteome</keyword>
<reference evidence="16 17" key="1">
    <citation type="submission" date="2017-10" db="EMBL/GenBank/DDBJ databases">
        <title>Bacillus sp. nov., a halophilic bacterium isolated from a Keqin Lake.</title>
        <authorList>
            <person name="Wang H."/>
        </authorList>
    </citation>
    <scope>NUCLEOTIDE SEQUENCE [LARGE SCALE GENOMIC DNA]</scope>
    <source>
        <strain evidence="16 17">KCTC 13187</strain>
    </source>
</reference>
<dbReference type="PIRSF" id="PIRSF037431">
    <property type="entry name" value="STHK_LiaS"/>
    <property type="match status" value="1"/>
</dbReference>
<dbReference type="SUPFAM" id="SSF55874">
    <property type="entry name" value="ATPase domain of HSP90 chaperone/DNA topoisomerase II/histidine kinase"/>
    <property type="match status" value="1"/>
</dbReference>
<keyword evidence="4" id="KW-0597">Phosphoprotein</keyword>
<dbReference type="PROSITE" id="PS50109">
    <property type="entry name" value="HIS_KIN"/>
    <property type="match status" value="1"/>
</dbReference>
<protein>
    <recommendedName>
        <fullName evidence="13">Sensor histidine kinase</fullName>
        <ecNumber evidence="13">2.7.13.3</ecNumber>
    </recommendedName>
</protein>
<dbReference type="CDD" id="cd16917">
    <property type="entry name" value="HATPase_UhpB-NarQ-NarX-like"/>
    <property type="match status" value="1"/>
</dbReference>
<dbReference type="GO" id="GO:0000155">
    <property type="term" value="F:phosphorelay sensor kinase activity"/>
    <property type="evidence" value="ECO:0007669"/>
    <property type="project" value="UniProtKB-UniRule"/>
</dbReference>
<evidence type="ECO:0000256" key="2">
    <source>
        <dbReference type="ARBA" id="ARBA00004651"/>
    </source>
</evidence>
<keyword evidence="11 13" id="KW-0902">Two-component regulatory system</keyword>
<dbReference type="OrthoDB" id="9795828at2"/>
<evidence type="ECO:0000256" key="3">
    <source>
        <dbReference type="ARBA" id="ARBA00022475"/>
    </source>
</evidence>
<dbReference type="Proteomes" id="UP000281498">
    <property type="component" value="Unassembled WGS sequence"/>
</dbReference>
<dbReference type="Gene3D" id="1.20.5.1930">
    <property type="match status" value="1"/>
</dbReference>
<keyword evidence="3 13" id="KW-1003">Cell membrane</keyword>
<evidence type="ECO:0000256" key="10">
    <source>
        <dbReference type="ARBA" id="ARBA00022989"/>
    </source>
</evidence>
<organism evidence="16 17">
    <name type="scientific">Salipaludibacillus neizhouensis</name>
    <dbReference type="NCBI Taxonomy" id="885475"/>
    <lineage>
        <taxon>Bacteria</taxon>
        <taxon>Bacillati</taxon>
        <taxon>Bacillota</taxon>
        <taxon>Bacilli</taxon>
        <taxon>Bacillales</taxon>
        <taxon>Bacillaceae</taxon>
    </lineage>
</organism>
<keyword evidence="5 13" id="KW-0808">Transferase</keyword>
<comment type="caution">
    <text evidence="16">The sequence shown here is derived from an EMBL/GenBank/DDBJ whole genome shotgun (WGS) entry which is preliminary data.</text>
</comment>
<dbReference type="InterPro" id="IPR017202">
    <property type="entry name" value="LiaS/VraS"/>
</dbReference>
<dbReference type="EC" id="2.7.13.3" evidence="13"/>
<evidence type="ECO:0000256" key="11">
    <source>
        <dbReference type="ARBA" id="ARBA00023012"/>
    </source>
</evidence>
<evidence type="ECO:0000256" key="1">
    <source>
        <dbReference type="ARBA" id="ARBA00000085"/>
    </source>
</evidence>
<sequence length="349" mass="39712">MNLFIRQTLLAFLGFSIVALILLFVTFTAFPITEWSLLWQVKVFDLPYLYFILAIIGASSLIVGMSQSAFWRKKLGAIRQNLDDLIKGQKLGSASEETVQELTTVQEQIFRLESKLLKQTEAAQKLATERTDEREKSLQEVVIQERNRLARELHDSVSQQLFAASMMMATINETNPPEDRVMKKQLAMIEKMIDQSQLEMRALLLHLRPAALKGKSLTEGINELLIELKEKVPMEMETKIESLDLDRGVEDHLFRILQESISNTLRHSKASHLQVMLIERDDNVIMRIADDGVGFDVQEVQNHGSYGMQNMSERALEIGGTLKVVSVREEGTRLEVKVPAIRKEGETDD</sequence>
<evidence type="ECO:0000256" key="6">
    <source>
        <dbReference type="ARBA" id="ARBA00022692"/>
    </source>
</evidence>
<dbReference type="PANTHER" id="PTHR24421">
    <property type="entry name" value="NITRATE/NITRITE SENSOR PROTEIN NARX-RELATED"/>
    <property type="match status" value="1"/>
</dbReference>
<keyword evidence="9 13" id="KW-0067">ATP-binding</keyword>
<dbReference type="InterPro" id="IPR036890">
    <property type="entry name" value="HATPase_C_sf"/>
</dbReference>
<feature type="transmembrane region" description="Helical" evidence="14">
    <location>
        <begin position="50"/>
        <end position="71"/>
    </location>
</feature>
<dbReference type="GO" id="GO:0046983">
    <property type="term" value="F:protein dimerization activity"/>
    <property type="evidence" value="ECO:0007669"/>
    <property type="project" value="InterPro"/>
</dbReference>
<evidence type="ECO:0000256" key="7">
    <source>
        <dbReference type="ARBA" id="ARBA00022741"/>
    </source>
</evidence>
<dbReference type="InterPro" id="IPR005467">
    <property type="entry name" value="His_kinase_dom"/>
</dbReference>
<evidence type="ECO:0000256" key="4">
    <source>
        <dbReference type="ARBA" id="ARBA00022553"/>
    </source>
</evidence>
<dbReference type="SMART" id="SM00387">
    <property type="entry name" value="HATPase_c"/>
    <property type="match status" value="1"/>
</dbReference>
<feature type="transmembrane region" description="Helical" evidence="14">
    <location>
        <begin position="9"/>
        <end position="30"/>
    </location>
</feature>
<feature type="domain" description="Histidine kinase" evidence="15">
    <location>
        <begin position="148"/>
        <end position="342"/>
    </location>
</feature>
<keyword evidence="7 13" id="KW-0547">Nucleotide-binding</keyword>
<dbReference type="PANTHER" id="PTHR24421:SF37">
    <property type="entry name" value="SENSOR HISTIDINE KINASE NARS"/>
    <property type="match status" value="1"/>
</dbReference>
<proteinExistence type="predicted"/>
<evidence type="ECO:0000256" key="8">
    <source>
        <dbReference type="ARBA" id="ARBA00022777"/>
    </source>
</evidence>
<keyword evidence="12 13" id="KW-0472">Membrane</keyword>
<dbReference type="Pfam" id="PF07730">
    <property type="entry name" value="HisKA_3"/>
    <property type="match status" value="1"/>
</dbReference>
<comment type="subcellular location">
    <subcellularLocation>
        <location evidence="2 13">Cell membrane</location>
        <topology evidence="2 13">Multi-pass membrane protein</topology>
    </subcellularLocation>
</comment>
<keyword evidence="6 14" id="KW-0812">Transmembrane</keyword>
<evidence type="ECO:0000259" key="15">
    <source>
        <dbReference type="PROSITE" id="PS50109"/>
    </source>
</evidence>